<feature type="compositionally biased region" description="Polar residues" evidence="8">
    <location>
        <begin position="69"/>
        <end position="80"/>
    </location>
</feature>
<dbReference type="OrthoDB" id="427518at2759"/>
<keyword evidence="5" id="KW-0256">Endoplasmic reticulum</keyword>
<evidence type="ECO:0000256" key="2">
    <source>
        <dbReference type="ARBA" id="ARBA00004240"/>
    </source>
</evidence>
<keyword evidence="6" id="KW-0496">Mitochondrion</keyword>
<dbReference type="EMBL" id="MU001498">
    <property type="protein sequence ID" value="KAF2446642.1"/>
    <property type="molecule type" value="Genomic_DNA"/>
</dbReference>
<dbReference type="Pfam" id="PF24883">
    <property type="entry name" value="NPHP3_N"/>
    <property type="match status" value="1"/>
</dbReference>
<gene>
    <name evidence="10" type="ORF">P171DRAFT_472100</name>
</gene>
<keyword evidence="7" id="KW-0472">Membrane</keyword>
<evidence type="ECO:0000259" key="9">
    <source>
        <dbReference type="Pfam" id="PF24883"/>
    </source>
</evidence>
<dbReference type="GO" id="GO:0005783">
    <property type="term" value="C:endoplasmic reticulum"/>
    <property type="evidence" value="ECO:0007669"/>
    <property type="project" value="UniProtKB-SubCell"/>
</dbReference>
<reference evidence="10" key="1">
    <citation type="journal article" date="2020" name="Stud. Mycol.">
        <title>101 Dothideomycetes genomes: a test case for predicting lifestyles and emergence of pathogens.</title>
        <authorList>
            <person name="Haridas S."/>
            <person name="Albert R."/>
            <person name="Binder M."/>
            <person name="Bloem J."/>
            <person name="Labutti K."/>
            <person name="Salamov A."/>
            <person name="Andreopoulos B."/>
            <person name="Baker S."/>
            <person name="Barry K."/>
            <person name="Bills G."/>
            <person name="Bluhm B."/>
            <person name="Cannon C."/>
            <person name="Castanera R."/>
            <person name="Culley D."/>
            <person name="Daum C."/>
            <person name="Ezra D."/>
            <person name="Gonzalez J."/>
            <person name="Henrissat B."/>
            <person name="Kuo A."/>
            <person name="Liang C."/>
            <person name="Lipzen A."/>
            <person name="Lutzoni F."/>
            <person name="Magnuson J."/>
            <person name="Mondo S."/>
            <person name="Nolan M."/>
            <person name="Ohm R."/>
            <person name="Pangilinan J."/>
            <person name="Park H.-J."/>
            <person name="Ramirez L."/>
            <person name="Alfaro M."/>
            <person name="Sun H."/>
            <person name="Tritt A."/>
            <person name="Yoshinaga Y."/>
            <person name="Zwiers L.-H."/>
            <person name="Turgeon B."/>
            <person name="Goodwin S."/>
            <person name="Spatafora J."/>
            <person name="Crous P."/>
            <person name="Grigoriev I."/>
        </authorList>
    </citation>
    <scope>NUCLEOTIDE SEQUENCE</scope>
    <source>
        <strain evidence="10">CBS 690.94</strain>
    </source>
</reference>
<dbReference type="GO" id="GO:0005739">
    <property type="term" value="C:mitochondrion"/>
    <property type="evidence" value="ECO:0007669"/>
    <property type="project" value="UniProtKB-SubCell"/>
</dbReference>
<keyword evidence="11" id="KW-1185">Reference proteome</keyword>
<protein>
    <recommendedName>
        <fullName evidence="9">Nephrocystin 3-like N-terminal domain-containing protein</fullName>
    </recommendedName>
</protein>
<dbReference type="AlphaFoldDB" id="A0A9P4PMC2"/>
<keyword evidence="4" id="KW-0677">Repeat</keyword>
<comment type="caution">
    <text evidence="10">The sequence shown here is derived from an EMBL/GenBank/DDBJ whole genome shotgun (WGS) entry which is preliminary data.</text>
</comment>
<evidence type="ECO:0000256" key="5">
    <source>
        <dbReference type="ARBA" id="ARBA00022824"/>
    </source>
</evidence>
<feature type="domain" description="Nephrocystin 3-like N-terminal" evidence="9">
    <location>
        <begin position="265"/>
        <end position="352"/>
    </location>
</feature>
<dbReference type="InterPro" id="IPR052374">
    <property type="entry name" value="SERAC1"/>
</dbReference>
<dbReference type="GO" id="GO:0016020">
    <property type="term" value="C:membrane"/>
    <property type="evidence" value="ECO:0007669"/>
    <property type="project" value="UniProtKB-SubCell"/>
</dbReference>
<evidence type="ECO:0000256" key="1">
    <source>
        <dbReference type="ARBA" id="ARBA00004173"/>
    </source>
</evidence>
<dbReference type="Proteomes" id="UP000799764">
    <property type="component" value="Unassembled WGS sequence"/>
</dbReference>
<evidence type="ECO:0000256" key="4">
    <source>
        <dbReference type="ARBA" id="ARBA00022737"/>
    </source>
</evidence>
<evidence type="ECO:0000256" key="8">
    <source>
        <dbReference type="SAM" id="MobiDB-lite"/>
    </source>
</evidence>
<evidence type="ECO:0000256" key="7">
    <source>
        <dbReference type="ARBA" id="ARBA00023136"/>
    </source>
</evidence>
<dbReference type="PANTHER" id="PTHR48182">
    <property type="entry name" value="PROTEIN SERAC1"/>
    <property type="match status" value="1"/>
</dbReference>
<dbReference type="PANTHER" id="PTHR48182:SF2">
    <property type="entry name" value="PROTEIN SERAC1"/>
    <property type="match status" value="1"/>
</dbReference>
<sequence length="403" mass="45624">MTSSTMKDVGFVHGLQGNAFGTWAQDLEPQQQERQDPPRTWNAFRKLLKGRGRRQDATVQPRGGKESGHNMNGPRQTFSPESLLPTHCARARISVYGYDTRITRFGNDHQDDLDIQDIVKSTAAIVFMGTPHRGSEDMAAWGEKGRKIASALFIDSLENGDLERCHHNFIRLWAREKFRIRTFQEGRALSGVRLGPLNDKTIWACVASRIWMTEFQKVGAELESIYKLICAVVNINWYDYYGVILSLCFPCMDTRGRAIRQPLANSCQWISELEALKSWFDGDDDSGLLWIKDKPGSGKSTLLKHTTSYLSTHRRTTEDVIAVFYFDTAGSDRLQKTAKGLSYSFVEDMVPSSQYGSRESLVLEADRTAPYDREVGSPDSSGPHTHNEITIALKERIKEFELK</sequence>
<organism evidence="10 11">
    <name type="scientific">Karstenula rhodostoma CBS 690.94</name>
    <dbReference type="NCBI Taxonomy" id="1392251"/>
    <lineage>
        <taxon>Eukaryota</taxon>
        <taxon>Fungi</taxon>
        <taxon>Dikarya</taxon>
        <taxon>Ascomycota</taxon>
        <taxon>Pezizomycotina</taxon>
        <taxon>Dothideomycetes</taxon>
        <taxon>Pleosporomycetidae</taxon>
        <taxon>Pleosporales</taxon>
        <taxon>Massarineae</taxon>
        <taxon>Didymosphaeriaceae</taxon>
        <taxon>Karstenula</taxon>
    </lineage>
</organism>
<evidence type="ECO:0000313" key="10">
    <source>
        <dbReference type="EMBL" id="KAF2446642.1"/>
    </source>
</evidence>
<comment type="subcellular location">
    <subcellularLocation>
        <location evidence="2">Endoplasmic reticulum</location>
    </subcellularLocation>
    <subcellularLocation>
        <location evidence="3">Membrane</location>
    </subcellularLocation>
    <subcellularLocation>
        <location evidence="1">Mitochondrion</location>
    </subcellularLocation>
</comment>
<proteinExistence type="predicted"/>
<dbReference type="InterPro" id="IPR056884">
    <property type="entry name" value="NPHP3-like_N"/>
</dbReference>
<name>A0A9P4PMC2_9PLEO</name>
<accession>A0A9P4PMC2</accession>
<feature type="region of interest" description="Disordered" evidence="8">
    <location>
        <begin position="50"/>
        <end position="81"/>
    </location>
</feature>
<evidence type="ECO:0000256" key="3">
    <source>
        <dbReference type="ARBA" id="ARBA00004370"/>
    </source>
</evidence>
<evidence type="ECO:0000313" key="11">
    <source>
        <dbReference type="Proteomes" id="UP000799764"/>
    </source>
</evidence>
<evidence type="ECO:0000256" key="6">
    <source>
        <dbReference type="ARBA" id="ARBA00023128"/>
    </source>
</evidence>